<keyword evidence="1" id="KW-0472">Membrane</keyword>
<keyword evidence="1" id="KW-0812">Transmembrane</keyword>
<reference evidence="2" key="1">
    <citation type="submission" date="2015-06" db="EMBL/GenBank/DDBJ databases">
        <authorList>
            <person name="Nguyen H."/>
        </authorList>
    </citation>
    <scope>NUCLEOTIDE SEQUENCE</scope>
    <source>
        <strain evidence="2">DAOM 180753</strain>
    </source>
</reference>
<organism evidence="2 3">
    <name type="scientific">Penicillium thymicola</name>
    <dbReference type="NCBI Taxonomy" id="293382"/>
    <lineage>
        <taxon>Eukaryota</taxon>
        <taxon>Fungi</taxon>
        <taxon>Dikarya</taxon>
        <taxon>Ascomycota</taxon>
        <taxon>Pezizomycotina</taxon>
        <taxon>Eurotiomycetes</taxon>
        <taxon>Eurotiomycetidae</taxon>
        <taxon>Eurotiales</taxon>
        <taxon>Aspergillaceae</taxon>
        <taxon>Penicillium</taxon>
    </lineage>
</organism>
<evidence type="ECO:0000313" key="2">
    <source>
        <dbReference type="EMBL" id="KAJ9487168.1"/>
    </source>
</evidence>
<sequence length="80" mass="8951">MVSFSSSLRLRFIARRLGLGWALYLSHGIATWKGMQIPKTGDGVYGIIIWIGSSNEKITLSLPLSLSLVMYLNLQPKKKK</sequence>
<dbReference type="EMBL" id="LACB01000172">
    <property type="protein sequence ID" value="KAJ9487168.1"/>
    <property type="molecule type" value="Genomic_DNA"/>
</dbReference>
<evidence type="ECO:0000256" key="1">
    <source>
        <dbReference type="SAM" id="Phobius"/>
    </source>
</evidence>
<dbReference type="Proteomes" id="UP001227192">
    <property type="component" value="Unassembled WGS sequence"/>
</dbReference>
<gene>
    <name evidence="2" type="ORF">VN97_g6146</name>
</gene>
<dbReference type="AlphaFoldDB" id="A0AAI9X8J6"/>
<keyword evidence="3" id="KW-1185">Reference proteome</keyword>
<reference evidence="2" key="2">
    <citation type="journal article" date="2016" name="Fungal Biol.">
        <title>Ochratoxin A production by Penicillium thymicola.</title>
        <authorList>
            <person name="Nguyen H.D.T."/>
            <person name="McMullin D.R."/>
            <person name="Ponomareva E."/>
            <person name="Riley R."/>
            <person name="Pomraning K.R."/>
            <person name="Baker S.E."/>
            <person name="Seifert K.A."/>
        </authorList>
    </citation>
    <scope>NUCLEOTIDE SEQUENCE</scope>
    <source>
        <strain evidence="2">DAOM 180753</strain>
    </source>
</reference>
<name>A0AAI9X8J6_PENTH</name>
<accession>A0AAI9X8J6</accession>
<comment type="caution">
    <text evidence="2">The sequence shown here is derived from an EMBL/GenBank/DDBJ whole genome shotgun (WGS) entry which is preliminary data.</text>
</comment>
<feature type="transmembrane region" description="Helical" evidence="1">
    <location>
        <begin position="44"/>
        <end position="72"/>
    </location>
</feature>
<keyword evidence="1" id="KW-1133">Transmembrane helix</keyword>
<protein>
    <submittedName>
        <fullName evidence="2">Uncharacterized protein</fullName>
    </submittedName>
</protein>
<feature type="transmembrane region" description="Helical" evidence="1">
    <location>
        <begin position="12"/>
        <end position="32"/>
    </location>
</feature>
<proteinExistence type="predicted"/>
<evidence type="ECO:0000313" key="3">
    <source>
        <dbReference type="Proteomes" id="UP001227192"/>
    </source>
</evidence>